<sequence length="858" mass="96355">MAREDDGPEFVRWREEFLSQEKGSRVVHYYLEDAAGVPHLAVVGKERSLRHMLYVVSEDFHGPEVSGGADGQGMFARKWRSRREVVDWLESFLPAKTLTSNFSKFGPRMGNDVGLDGYSETGSFVCHNLGTTCSSDIMWSGPFWTCSKQLQHYQAFCRNGTTISTHSFALVMSEEENRYLAYLEDMYEDKKGLKKVKVRWFHQNQEFACAIPPPAPHPCEVFITSYSQVISVECVDDIATVLTPEHYEKCLDTLPNCSLVGMRFCFRQYSKNKFKHFDLRTLRGYFSQAAVLSLKVSPEKEKDGSDIIRVVKHCSPGKTKFSKEFERLYSKCLGTKICRGPQADSVPSYQKLNNKQSPGKHISVKFIGPQNQHVPTYSVGDKIEVLSQDSGIVGCWFRCTVLKPCTSHNKLKIQYDDLQNADDCGRLEERVPASTLALPDKLGLRCPGRLRIRPRPQQNTLVDDTALLPGSAVDVWQFSGWWEGIVVSTDSSSSDSLQIYFPGENFFRVCQLNDTRISKDWVKSRWVHIERKPDVLSRIPSVHVQTKQPDNVTSTGGLDSNSAMSDKEATAVQTNSTGDKQTGVDAQTEVSLNDKASASIEDDEKQTILQKQPRCNDAEDDCNAEETVADTRTEVSFTDAASAAVEDEQQTILGKRPRDDGVEQNCNGQVFTNKGPALDEEEQKILQKRPRDDDDAEEHCNDEVFSLTYTASAAVEDERHTVLGKRPRDDAVERNCNGQVFTDKGSALDDEEQKILRKRPRDGDDSEQCCENEVYSLTNKAATPVEDEKETLLGKQPRDDGSEQHCRDEVFSLTGRASASVEDEKQTVLGKRPRDDDDDDDEQDCEGEVGVDVDVSKS</sequence>
<dbReference type="Proteomes" id="UP001231189">
    <property type="component" value="Unassembled WGS sequence"/>
</dbReference>
<dbReference type="PROSITE" id="PS51038">
    <property type="entry name" value="BAH"/>
    <property type="match status" value="1"/>
</dbReference>
<feature type="compositionally biased region" description="Basic and acidic residues" evidence="1">
    <location>
        <begin position="720"/>
        <end position="733"/>
    </location>
</feature>
<dbReference type="InterPro" id="IPR001025">
    <property type="entry name" value="BAH_dom"/>
</dbReference>
<feature type="compositionally biased region" description="Polar residues" evidence="1">
    <location>
        <begin position="571"/>
        <end position="596"/>
    </location>
</feature>
<feature type="compositionally biased region" description="Acidic residues" evidence="1">
    <location>
        <begin position="836"/>
        <end position="851"/>
    </location>
</feature>
<dbReference type="InterPro" id="IPR043151">
    <property type="entry name" value="BAH_sf"/>
</dbReference>
<feature type="region of interest" description="Disordered" evidence="1">
    <location>
        <begin position="545"/>
        <end position="621"/>
    </location>
</feature>
<dbReference type="Pfam" id="PF05641">
    <property type="entry name" value="Agenet"/>
    <property type="match status" value="1"/>
</dbReference>
<feature type="region of interest" description="Disordered" evidence="1">
    <location>
        <begin position="720"/>
        <end position="858"/>
    </location>
</feature>
<reference evidence="3" key="1">
    <citation type="submission" date="2023-07" db="EMBL/GenBank/DDBJ databases">
        <title>A chromosome-level genome assembly of Lolium multiflorum.</title>
        <authorList>
            <person name="Chen Y."/>
            <person name="Copetti D."/>
            <person name="Kolliker R."/>
            <person name="Studer B."/>
        </authorList>
    </citation>
    <scope>NUCLEOTIDE SEQUENCE</scope>
    <source>
        <strain evidence="3">02402/16</strain>
        <tissue evidence="3">Leaf</tissue>
    </source>
</reference>
<gene>
    <name evidence="3" type="ORF">QYE76_046032</name>
</gene>
<accession>A0AAD8TP49</accession>
<dbReference type="GO" id="GO:0003682">
    <property type="term" value="F:chromatin binding"/>
    <property type="evidence" value="ECO:0007669"/>
    <property type="project" value="InterPro"/>
</dbReference>
<evidence type="ECO:0000313" key="3">
    <source>
        <dbReference type="EMBL" id="KAK1685184.1"/>
    </source>
</evidence>
<dbReference type="InterPro" id="IPR014002">
    <property type="entry name" value="Agenet_dom_plant"/>
</dbReference>
<evidence type="ECO:0000256" key="1">
    <source>
        <dbReference type="SAM" id="MobiDB-lite"/>
    </source>
</evidence>
<evidence type="ECO:0000259" key="2">
    <source>
        <dbReference type="PROSITE" id="PS51038"/>
    </source>
</evidence>
<name>A0AAD8TP49_LOLMU</name>
<feature type="domain" description="BAH" evidence="2">
    <location>
        <begin position="161"/>
        <end position="280"/>
    </location>
</feature>
<feature type="compositionally biased region" description="Basic and acidic residues" evidence="1">
    <location>
        <begin position="790"/>
        <end position="810"/>
    </location>
</feature>
<keyword evidence="4" id="KW-1185">Reference proteome</keyword>
<dbReference type="SMART" id="SM00743">
    <property type="entry name" value="Agenet"/>
    <property type="match status" value="2"/>
</dbReference>
<feature type="compositionally biased region" description="Polar residues" evidence="1">
    <location>
        <begin position="545"/>
        <end position="564"/>
    </location>
</feature>
<dbReference type="InterPro" id="IPR008395">
    <property type="entry name" value="Agenet-like_dom"/>
</dbReference>
<dbReference type="PANTHER" id="PTHR31917:SF101">
    <property type="entry name" value="OS07G0607300 PROTEIN"/>
    <property type="match status" value="1"/>
</dbReference>
<dbReference type="EMBL" id="JAUUTY010000002">
    <property type="protein sequence ID" value="KAK1685184.1"/>
    <property type="molecule type" value="Genomic_DNA"/>
</dbReference>
<dbReference type="Gene3D" id="2.30.30.490">
    <property type="match status" value="1"/>
</dbReference>
<organism evidence="3 4">
    <name type="scientific">Lolium multiflorum</name>
    <name type="common">Italian ryegrass</name>
    <name type="synonym">Lolium perenne subsp. multiflorum</name>
    <dbReference type="NCBI Taxonomy" id="4521"/>
    <lineage>
        <taxon>Eukaryota</taxon>
        <taxon>Viridiplantae</taxon>
        <taxon>Streptophyta</taxon>
        <taxon>Embryophyta</taxon>
        <taxon>Tracheophyta</taxon>
        <taxon>Spermatophyta</taxon>
        <taxon>Magnoliopsida</taxon>
        <taxon>Liliopsida</taxon>
        <taxon>Poales</taxon>
        <taxon>Poaceae</taxon>
        <taxon>BOP clade</taxon>
        <taxon>Pooideae</taxon>
        <taxon>Poodae</taxon>
        <taxon>Poeae</taxon>
        <taxon>Poeae Chloroplast Group 2 (Poeae type)</taxon>
        <taxon>Loliodinae</taxon>
        <taxon>Loliinae</taxon>
        <taxon>Lolium</taxon>
    </lineage>
</organism>
<dbReference type="AlphaFoldDB" id="A0AAD8TP49"/>
<evidence type="ECO:0000313" key="4">
    <source>
        <dbReference type="Proteomes" id="UP001231189"/>
    </source>
</evidence>
<proteinExistence type="predicted"/>
<dbReference type="CDD" id="cd04721">
    <property type="entry name" value="BAH_plant_1"/>
    <property type="match status" value="1"/>
</dbReference>
<comment type="caution">
    <text evidence="3">The sequence shown here is derived from an EMBL/GenBank/DDBJ whole genome shotgun (WGS) entry which is preliminary data.</text>
</comment>
<protein>
    <recommendedName>
        <fullName evidence="2">BAH domain-containing protein</fullName>
    </recommendedName>
</protein>
<dbReference type="CDD" id="cd20405">
    <property type="entry name" value="Tudor_Agenet_AtDUF_rpt1_3"/>
    <property type="match status" value="1"/>
</dbReference>
<dbReference type="PANTHER" id="PTHR31917">
    <property type="entry name" value="AGENET DOMAIN-CONTAINING PROTEIN-RELATED"/>
    <property type="match status" value="1"/>
</dbReference>